<dbReference type="Proteomes" id="UP000245207">
    <property type="component" value="Unassembled WGS sequence"/>
</dbReference>
<dbReference type="EMBL" id="PKPP01003115">
    <property type="protein sequence ID" value="PWA71221.1"/>
    <property type="molecule type" value="Genomic_DNA"/>
</dbReference>
<accession>A0A2U1NCL4</accession>
<evidence type="ECO:0000313" key="1">
    <source>
        <dbReference type="EMBL" id="PWA71221.1"/>
    </source>
</evidence>
<dbReference type="AlphaFoldDB" id="A0A2U1NCL4"/>
<name>A0A2U1NCL4_ARTAN</name>
<evidence type="ECO:0000313" key="2">
    <source>
        <dbReference type="Proteomes" id="UP000245207"/>
    </source>
</evidence>
<keyword evidence="2" id="KW-1185">Reference proteome</keyword>
<dbReference type="OrthoDB" id="2012664at2759"/>
<reference evidence="1 2" key="1">
    <citation type="journal article" date="2018" name="Mol. Plant">
        <title>The genome of Artemisia annua provides insight into the evolution of Asteraceae family and artemisinin biosynthesis.</title>
        <authorList>
            <person name="Shen Q."/>
            <person name="Zhang L."/>
            <person name="Liao Z."/>
            <person name="Wang S."/>
            <person name="Yan T."/>
            <person name="Shi P."/>
            <person name="Liu M."/>
            <person name="Fu X."/>
            <person name="Pan Q."/>
            <person name="Wang Y."/>
            <person name="Lv Z."/>
            <person name="Lu X."/>
            <person name="Zhang F."/>
            <person name="Jiang W."/>
            <person name="Ma Y."/>
            <person name="Chen M."/>
            <person name="Hao X."/>
            <person name="Li L."/>
            <person name="Tang Y."/>
            <person name="Lv G."/>
            <person name="Zhou Y."/>
            <person name="Sun X."/>
            <person name="Brodelius P.E."/>
            <person name="Rose J.K.C."/>
            <person name="Tang K."/>
        </authorList>
    </citation>
    <scope>NUCLEOTIDE SEQUENCE [LARGE SCALE GENOMIC DNA]</scope>
    <source>
        <strain evidence="2">cv. Huhao1</strain>
        <tissue evidence="1">Leaf</tissue>
    </source>
</reference>
<sequence>MASIDSNLDGTIPTTTEDSSCADSLLKRNSGDPGWNYGTLCDPTNKDAVRCKLCGFISKGGITRLKHHIVGIKGKGVAVYIIETRSKGRLDSPLHLTGYLLNPYYFFKDQSIQDDVMVSNAVFAFLEKFFHNDFEKQNQVMNIELPKYKAKEGDFGRMLAAKGCSENNSSYDPGI</sequence>
<organism evidence="1 2">
    <name type="scientific">Artemisia annua</name>
    <name type="common">Sweet wormwood</name>
    <dbReference type="NCBI Taxonomy" id="35608"/>
    <lineage>
        <taxon>Eukaryota</taxon>
        <taxon>Viridiplantae</taxon>
        <taxon>Streptophyta</taxon>
        <taxon>Embryophyta</taxon>
        <taxon>Tracheophyta</taxon>
        <taxon>Spermatophyta</taxon>
        <taxon>Magnoliopsida</taxon>
        <taxon>eudicotyledons</taxon>
        <taxon>Gunneridae</taxon>
        <taxon>Pentapetalae</taxon>
        <taxon>asterids</taxon>
        <taxon>campanulids</taxon>
        <taxon>Asterales</taxon>
        <taxon>Asteraceae</taxon>
        <taxon>Asteroideae</taxon>
        <taxon>Anthemideae</taxon>
        <taxon>Artemisiinae</taxon>
        <taxon>Artemisia</taxon>
    </lineage>
</organism>
<comment type="caution">
    <text evidence="1">The sequence shown here is derived from an EMBL/GenBank/DDBJ whole genome shotgun (WGS) entry which is preliminary data.</text>
</comment>
<gene>
    <name evidence="1" type="ORF">CTI12_AA283120</name>
</gene>
<protein>
    <recommendedName>
        <fullName evidence="3">BED-type domain-containing protein</fullName>
    </recommendedName>
</protein>
<proteinExistence type="predicted"/>
<evidence type="ECO:0008006" key="3">
    <source>
        <dbReference type="Google" id="ProtNLM"/>
    </source>
</evidence>